<name>A0A0E9RYA9_ANGAN</name>
<dbReference type="AlphaFoldDB" id="A0A0E9RYA9"/>
<accession>A0A0E9RYA9</accession>
<protein>
    <submittedName>
        <fullName evidence="1">Uncharacterized protein</fullName>
    </submittedName>
</protein>
<reference evidence="1" key="1">
    <citation type="submission" date="2014-11" db="EMBL/GenBank/DDBJ databases">
        <authorList>
            <person name="Amaro Gonzalez C."/>
        </authorList>
    </citation>
    <scope>NUCLEOTIDE SEQUENCE</scope>
</reference>
<sequence>MPVRNTECDRDDYVNNLPFIFPIEKFTIDQEVHLWAKAFALH</sequence>
<organism evidence="1">
    <name type="scientific">Anguilla anguilla</name>
    <name type="common">European freshwater eel</name>
    <name type="synonym">Muraena anguilla</name>
    <dbReference type="NCBI Taxonomy" id="7936"/>
    <lineage>
        <taxon>Eukaryota</taxon>
        <taxon>Metazoa</taxon>
        <taxon>Chordata</taxon>
        <taxon>Craniata</taxon>
        <taxon>Vertebrata</taxon>
        <taxon>Euteleostomi</taxon>
        <taxon>Actinopterygii</taxon>
        <taxon>Neopterygii</taxon>
        <taxon>Teleostei</taxon>
        <taxon>Anguilliformes</taxon>
        <taxon>Anguillidae</taxon>
        <taxon>Anguilla</taxon>
    </lineage>
</organism>
<dbReference type="EMBL" id="GBXM01075202">
    <property type="protein sequence ID" value="JAH33375.1"/>
    <property type="molecule type" value="Transcribed_RNA"/>
</dbReference>
<reference evidence="1" key="2">
    <citation type="journal article" date="2015" name="Fish Shellfish Immunol.">
        <title>Early steps in the European eel (Anguilla anguilla)-Vibrio vulnificus interaction in the gills: Role of the RtxA13 toxin.</title>
        <authorList>
            <person name="Callol A."/>
            <person name="Pajuelo D."/>
            <person name="Ebbesson L."/>
            <person name="Teles M."/>
            <person name="MacKenzie S."/>
            <person name="Amaro C."/>
        </authorList>
    </citation>
    <scope>NUCLEOTIDE SEQUENCE</scope>
</reference>
<evidence type="ECO:0000313" key="1">
    <source>
        <dbReference type="EMBL" id="JAH33375.1"/>
    </source>
</evidence>
<proteinExistence type="predicted"/>